<feature type="compositionally biased region" description="Basic and acidic residues" evidence="2">
    <location>
        <begin position="174"/>
        <end position="183"/>
    </location>
</feature>
<sequence>MSREETHQAFTKGPNSRVVWIEAFYHEQTRQHVIYWNDILDNFGPVNNIMKGPAVVTRARDSHGNDIVPRCIKYYHEAVLDVLIGDVFSSDAERFSSTPSISRLGTPDIDSLGGSMSCHTRTATSASSRLTVDGAQPFHFALSQSRQRNFRDNSGDDRDDVPAPTQPPTPASAETRRMREMNRLEQLSQEQSSAPKALGPHGQRSDSAPAKNNVARRQRMTEAAGEPESAESISVSTGTEGPSHVSPSSPTNTSGPDSSKKVDDSYNTFMVTNSGAPTKPIQRQAATQGSGTVELSDNITWIGDLPIISTSMSRADRPTSSKQTPQVIQEIQSTVQMFEQSVVKEQNEQAYVTFPAASIARPMAVLSTMSSNITQLQQQIERTTDQQSAHQQQLLEQLIPMVAQQNELLRVQAASKEREERMLQEQAESKIKEERMLKMQQETIDRLLVNQQQVDSILVQNYELHEYLIPRLFIVLPDSFSDWDPRNFLMDRFRLFFLCECGDECGTGARNGASSNQIGSAAATSTMNIPVENRIHLAKHEGYELSRPIEFFELYGTYILGILRILKHSLLAATVTAPLTALVHEDIVQGFKSISESTIHAIDMSTNILETKLGDTNVVDNIAALEGADLRRLGTFLRNNNEDKILGNLYRITTERGHVKWVCLDHYRQKYRSTALKELSQMVEINGGTCDQQRGRVIIRLTSSTMEKKFYAILMSTKGVHELELTLDWNTTFEDLRAIKDVIQQSTISHLSLDLRRNAGPTSNFIYRYRRAEPIVQIMTSPQIHALKLRNTTGFLSQAKDLLKTTLHVRHFDLSEAVSTAEDFTKLEKLIRASPTLARLSVVVGDMDDSFDRIRPFVAKHKSLSTLDLRLQDDTAASVKFEDGLSDKIKTICLKVTEPKSIRLMKMPMVTVVEFLSKYSLSKSVDLVQSSIKEHKLLQEIKIVHLPDGGSEVLRDLQQAIHDYCSGRNADETSAQQGDLNGGIGSPESPTLRDRFIELESLQRQSVLSSAELIIATTEGVEVSGNAVEETTEMSGKTEPVGVNNHNITSAFSLPRQDGSIAMVRYKQEEGGSHTAVLDVGDFDISKVVQCSSVTKLTLFGERGAILFNQLIKAPTTAGFTKLKTLEFVCKPGEMWGFLQVGQLARSRCPALTTLNLWNTNDTAMETLGIPPSRTLVTYNLLLRTMDFGDYFVSREEMLSFRKLFHGTPLISGTTMSVSSGALSDPAFAMATRVGLEEPDMEELECMVQPQTSEERPVVQWVMSNTAHVAPVDFHANSVCSDETSSVHFRRLAVRTESEASMIMEEDDEDEELIQRRITTLNIRDLSTSEE</sequence>
<dbReference type="EMBL" id="KV442054">
    <property type="protein sequence ID" value="OAQ27734.1"/>
    <property type="molecule type" value="Genomic_DNA"/>
</dbReference>
<protein>
    <submittedName>
        <fullName evidence="3">Uncharacterized protein</fullName>
    </submittedName>
</protein>
<evidence type="ECO:0000256" key="2">
    <source>
        <dbReference type="SAM" id="MobiDB-lite"/>
    </source>
</evidence>
<evidence type="ECO:0000256" key="1">
    <source>
        <dbReference type="SAM" id="Coils"/>
    </source>
</evidence>
<feature type="region of interest" description="Disordered" evidence="2">
    <location>
        <begin position="969"/>
        <end position="988"/>
    </location>
</feature>
<dbReference type="SUPFAM" id="SSF52047">
    <property type="entry name" value="RNI-like"/>
    <property type="match status" value="1"/>
</dbReference>
<feature type="compositionally biased region" description="Polar residues" evidence="2">
    <location>
        <begin position="231"/>
        <end position="257"/>
    </location>
</feature>
<feature type="region of interest" description="Disordered" evidence="2">
    <location>
        <begin position="95"/>
        <end position="117"/>
    </location>
</feature>
<feature type="compositionally biased region" description="Polar residues" evidence="2">
    <location>
        <begin position="265"/>
        <end position="276"/>
    </location>
</feature>
<name>A0A197JTV3_9FUNG</name>
<evidence type="ECO:0000313" key="3">
    <source>
        <dbReference type="EMBL" id="OAQ27734.1"/>
    </source>
</evidence>
<reference evidence="3 4" key="1">
    <citation type="submission" date="2016-05" db="EMBL/GenBank/DDBJ databases">
        <title>Genome sequencing reveals origins of a unique bacterial endosymbiosis in the earliest lineages of terrestrial Fungi.</title>
        <authorList>
            <consortium name="DOE Joint Genome Institute"/>
            <person name="Uehling J."/>
            <person name="Gryganskyi A."/>
            <person name="Hameed K."/>
            <person name="Tschaplinski T."/>
            <person name="Misztal P."/>
            <person name="Wu S."/>
            <person name="Desiro A."/>
            <person name="Vande Pol N."/>
            <person name="Du Z.-Y."/>
            <person name="Zienkiewicz A."/>
            <person name="Zienkiewicz K."/>
            <person name="Morin E."/>
            <person name="Tisserant E."/>
            <person name="Splivallo R."/>
            <person name="Hainaut M."/>
            <person name="Henrissat B."/>
            <person name="Ohm R."/>
            <person name="Kuo A."/>
            <person name="Yan J."/>
            <person name="Lipzen A."/>
            <person name="Nolan M."/>
            <person name="Labutti K."/>
            <person name="Barry K."/>
            <person name="Goldstein A."/>
            <person name="Labbe J."/>
            <person name="Schadt C."/>
            <person name="Tuskan G."/>
            <person name="Grigoriev I."/>
            <person name="Martin F."/>
            <person name="Vilgalys R."/>
            <person name="Bonito G."/>
        </authorList>
    </citation>
    <scope>NUCLEOTIDE SEQUENCE [LARGE SCALE GENOMIC DNA]</scope>
    <source>
        <strain evidence="3 4">AG-77</strain>
    </source>
</reference>
<evidence type="ECO:0000313" key="4">
    <source>
        <dbReference type="Proteomes" id="UP000078512"/>
    </source>
</evidence>
<feature type="compositionally biased region" description="Polar residues" evidence="2">
    <location>
        <begin position="185"/>
        <end position="194"/>
    </location>
</feature>
<keyword evidence="1" id="KW-0175">Coiled coil</keyword>
<keyword evidence="4" id="KW-1185">Reference proteome</keyword>
<dbReference type="Proteomes" id="UP000078512">
    <property type="component" value="Unassembled WGS sequence"/>
</dbReference>
<feature type="coiled-coil region" evidence="1">
    <location>
        <begin position="328"/>
        <end position="433"/>
    </location>
</feature>
<proteinExistence type="predicted"/>
<accession>A0A197JTV3</accession>
<dbReference type="OrthoDB" id="2442940at2759"/>
<organism evidence="3 4">
    <name type="scientific">Linnemannia elongata AG-77</name>
    <dbReference type="NCBI Taxonomy" id="1314771"/>
    <lineage>
        <taxon>Eukaryota</taxon>
        <taxon>Fungi</taxon>
        <taxon>Fungi incertae sedis</taxon>
        <taxon>Mucoromycota</taxon>
        <taxon>Mortierellomycotina</taxon>
        <taxon>Mortierellomycetes</taxon>
        <taxon>Mortierellales</taxon>
        <taxon>Mortierellaceae</taxon>
        <taxon>Linnemannia</taxon>
    </lineage>
</organism>
<gene>
    <name evidence="3" type="ORF">K457DRAFT_20740</name>
</gene>
<feature type="region of interest" description="Disordered" evidence="2">
    <location>
        <begin position="141"/>
        <end position="291"/>
    </location>
</feature>